<accession>A0A0L0V417</accession>
<dbReference type="AlphaFoldDB" id="A0A0L0V417"/>
<dbReference type="Proteomes" id="UP000054564">
    <property type="component" value="Unassembled WGS sequence"/>
</dbReference>
<gene>
    <name evidence="2" type="ORF">PSTG_12610</name>
</gene>
<keyword evidence="3" id="KW-1185">Reference proteome</keyword>
<feature type="region of interest" description="Disordered" evidence="1">
    <location>
        <begin position="1"/>
        <end position="25"/>
    </location>
</feature>
<reference evidence="3" key="1">
    <citation type="submission" date="2014-03" db="EMBL/GenBank/DDBJ databases">
        <title>The Genome Sequence of Puccinia striiformis f. sp. tritici PST-78.</title>
        <authorList>
            <consortium name="The Broad Institute Genome Sequencing Platform"/>
            <person name="Cuomo C."/>
            <person name="Hulbert S."/>
            <person name="Chen X."/>
            <person name="Walker B."/>
            <person name="Young S.K."/>
            <person name="Zeng Q."/>
            <person name="Gargeya S."/>
            <person name="Fitzgerald M."/>
            <person name="Haas B."/>
            <person name="Abouelleil A."/>
            <person name="Alvarado L."/>
            <person name="Arachchi H.M."/>
            <person name="Berlin A.M."/>
            <person name="Chapman S.B."/>
            <person name="Goldberg J."/>
            <person name="Griggs A."/>
            <person name="Gujja S."/>
            <person name="Hansen M."/>
            <person name="Howarth C."/>
            <person name="Imamovic A."/>
            <person name="Larimer J."/>
            <person name="McCowan C."/>
            <person name="Montmayeur A."/>
            <person name="Murphy C."/>
            <person name="Neiman D."/>
            <person name="Pearson M."/>
            <person name="Priest M."/>
            <person name="Roberts A."/>
            <person name="Saif S."/>
            <person name="Shea T."/>
            <person name="Sisk P."/>
            <person name="Sykes S."/>
            <person name="Wortman J."/>
            <person name="Nusbaum C."/>
            <person name="Birren B."/>
        </authorList>
    </citation>
    <scope>NUCLEOTIDE SEQUENCE [LARGE SCALE GENOMIC DNA]</scope>
    <source>
        <strain evidence="3">race PST-78</strain>
    </source>
</reference>
<evidence type="ECO:0000256" key="1">
    <source>
        <dbReference type="SAM" id="MobiDB-lite"/>
    </source>
</evidence>
<dbReference type="OrthoDB" id="2507853at2759"/>
<name>A0A0L0V417_9BASI</name>
<evidence type="ECO:0000313" key="2">
    <source>
        <dbReference type="EMBL" id="KNE94035.1"/>
    </source>
</evidence>
<organism evidence="2 3">
    <name type="scientific">Puccinia striiformis f. sp. tritici PST-78</name>
    <dbReference type="NCBI Taxonomy" id="1165861"/>
    <lineage>
        <taxon>Eukaryota</taxon>
        <taxon>Fungi</taxon>
        <taxon>Dikarya</taxon>
        <taxon>Basidiomycota</taxon>
        <taxon>Pucciniomycotina</taxon>
        <taxon>Pucciniomycetes</taxon>
        <taxon>Pucciniales</taxon>
        <taxon>Pucciniaceae</taxon>
        <taxon>Puccinia</taxon>
    </lineage>
</organism>
<protein>
    <submittedName>
        <fullName evidence="2">Uncharacterized protein</fullName>
    </submittedName>
</protein>
<sequence length="449" mass="47846">MTSVSSHHLNQNYPENNMPALTAPYAHPPAHGAGWASLNTKPTFSRSASSCSASMLTACPPMTPFPGHSRSKKSRFERITKPLSSPISRLKKSPSSISQQHAIIVGTPSPRVAVRGILCKSSSLINLSTPTAPVVLGGSPMALVVKATLKQPSPPSSESAQPIAKKVRFSGPLAPDGMVPQRCGLMSVCGQKGDSGAYLVQAQASSPELGPPVEPVIETIFLTYSRSAYDRSPITVDRELNKSLALPPRTEDDNSCNGRWLADVDCSASTERLPMETRIKTFPTELGDQLEARLLIPLTSAFSTSDHNAHQIFVAADSPASVDWHGRPELFGHSWHSEDSLSETASSSASSQEPATPAIAELFPHRPSLDTLLAPSAVPNGTVENHLCSSSLSVENLAHHAFSDLRLHETELTSDSSIACLPIDTDPLCGFGNWTRAQVFGSCDALDGF</sequence>
<dbReference type="EMBL" id="AJIL01000125">
    <property type="protein sequence ID" value="KNE94035.1"/>
    <property type="molecule type" value="Genomic_DNA"/>
</dbReference>
<evidence type="ECO:0000313" key="3">
    <source>
        <dbReference type="Proteomes" id="UP000054564"/>
    </source>
</evidence>
<proteinExistence type="predicted"/>
<comment type="caution">
    <text evidence="2">The sequence shown here is derived from an EMBL/GenBank/DDBJ whole genome shotgun (WGS) entry which is preliminary data.</text>
</comment>
<feature type="compositionally biased region" description="Polar residues" evidence="1">
    <location>
        <begin position="1"/>
        <end position="15"/>
    </location>
</feature>